<sequence>MVVAAAVVETDAAFVPTTDDDAAARWRAELVKRYRQTIRRRRPWRRHCTTS</sequence>
<gene>
    <name evidence="1" type="ORF">ACFSKW_52160</name>
</gene>
<accession>A0ABW4TDD3</accession>
<name>A0ABW4TDD3_9ACTN</name>
<dbReference type="RefSeq" id="WP_379582889.1">
    <property type="nucleotide sequence ID" value="NZ_JBHUFV010000100.1"/>
</dbReference>
<proteinExistence type="predicted"/>
<organism evidence="1 2">
    <name type="scientific">Nonomuraea mangrovi</name>
    <dbReference type="NCBI Taxonomy" id="2316207"/>
    <lineage>
        <taxon>Bacteria</taxon>
        <taxon>Bacillati</taxon>
        <taxon>Actinomycetota</taxon>
        <taxon>Actinomycetes</taxon>
        <taxon>Streptosporangiales</taxon>
        <taxon>Streptosporangiaceae</taxon>
        <taxon>Nonomuraea</taxon>
    </lineage>
</organism>
<evidence type="ECO:0000313" key="1">
    <source>
        <dbReference type="EMBL" id="MFD1940043.1"/>
    </source>
</evidence>
<dbReference type="EMBL" id="JBHUFV010000100">
    <property type="protein sequence ID" value="MFD1940043.1"/>
    <property type="molecule type" value="Genomic_DNA"/>
</dbReference>
<evidence type="ECO:0000313" key="2">
    <source>
        <dbReference type="Proteomes" id="UP001597368"/>
    </source>
</evidence>
<reference evidence="2" key="1">
    <citation type="journal article" date="2019" name="Int. J. Syst. Evol. Microbiol.">
        <title>The Global Catalogue of Microorganisms (GCM) 10K type strain sequencing project: providing services to taxonomists for standard genome sequencing and annotation.</title>
        <authorList>
            <consortium name="The Broad Institute Genomics Platform"/>
            <consortium name="The Broad Institute Genome Sequencing Center for Infectious Disease"/>
            <person name="Wu L."/>
            <person name="Ma J."/>
        </authorList>
    </citation>
    <scope>NUCLEOTIDE SEQUENCE [LARGE SCALE GENOMIC DNA]</scope>
    <source>
        <strain evidence="2">ICMP 6774ER</strain>
    </source>
</reference>
<dbReference type="Proteomes" id="UP001597368">
    <property type="component" value="Unassembled WGS sequence"/>
</dbReference>
<keyword evidence="2" id="KW-1185">Reference proteome</keyword>
<protein>
    <submittedName>
        <fullName evidence="1">Uncharacterized protein</fullName>
    </submittedName>
</protein>
<comment type="caution">
    <text evidence="1">The sequence shown here is derived from an EMBL/GenBank/DDBJ whole genome shotgun (WGS) entry which is preliminary data.</text>
</comment>